<dbReference type="Proteomes" id="UP000676246">
    <property type="component" value="Unassembled WGS sequence"/>
</dbReference>
<dbReference type="AlphaFoldDB" id="A0A940YH65"/>
<dbReference type="InterPro" id="IPR023393">
    <property type="entry name" value="START-like_dom_sf"/>
</dbReference>
<reference evidence="1 2" key="1">
    <citation type="submission" date="2021-04" db="EMBL/GenBank/DDBJ databases">
        <title>The genome sequence of Ideonella sp. 3Y2.</title>
        <authorList>
            <person name="Liu Y."/>
        </authorList>
    </citation>
    <scope>NUCLEOTIDE SEQUENCE [LARGE SCALE GENOMIC DNA]</scope>
    <source>
        <strain evidence="1 2">3Y2</strain>
    </source>
</reference>
<dbReference type="Gene3D" id="3.30.530.20">
    <property type="match status" value="1"/>
</dbReference>
<comment type="caution">
    <text evidence="1">The sequence shown here is derived from an EMBL/GenBank/DDBJ whole genome shotgun (WGS) entry which is preliminary data.</text>
</comment>
<gene>
    <name evidence="1" type="ORF">KAK03_22640</name>
</gene>
<keyword evidence="2" id="KW-1185">Reference proteome</keyword>
<sequence>MKTLTFDTTVRAPRSTVWATMLDPQGYQAWTAAFAQGSHFVGSWDQGAKILFLSPSGDGMVSEIAEHRPEEFVRIRHLGMIENGVEDTTSDKVRAWAPADETYRLLDVPGGCQLVVTLDTAAEWEQYMLDTYPKALALLKGLCER</sequence>
<dbReference type="RefSeq" id="WP_210856950.1">
    <property type="nucleotide sequence ID" value="NZ_JAGQDD010000026.1"/>
</dbReference>
<evidence type="ECO:0000313" key="2">
    <source>
        <dbReference type="Proteomes" id="UP000676246"/>
    </source>
</evidence>
<accession>A0A940YH65</accession>
<proteinExistence type="predicted"/>
<protein>
    <submittedName>
        <fullName evidence="1">SRPBCC domain-containing protein</fullName>
    </submittedName>
</protein>
<evidence type="ECO:0000313" key="1">
    <source>
        <dbReference type="EMBL" id="MBQ0933281.1"/>
    </source>
</evidence>
<name>A0A940YH65_9BURK</name>
<dbReference type="SUPFAM" id="SSF55961">
    <property type="entry name" value="Bet v1-like"/>
    <property type="match status" value="1"/>
</dbReference>
<organism evidence="1 2">
    <name type="scientific">Ideonella alba</name>
    <dbReference type="NCBI Taxonomy" id="2824118"/>
    <lineage>
        <taxon>Bacteria</taxon>
        <taxon>Pseudomonadati</taxon>
        <taxon>Pseudomonadota</taxon>
        <taxon>Betaproteobacteria</taxon>
        <taxon>Burkholderiales</taxon>
        <taxon>Sphaerotilaceae</taxon>
        <taxon>Ideonella</taxon>
    </lineage>
</organism>
<dbReference type="EMBL" id="JAGQDD010000026">
    <property type="protein sequence ID" value="MBQ0933281.1"/>
    <property type="molecule type" value="Genomic_DNA"/>
</dbReference>